<keyword evidence="4" id="KW-0067">ATP-binding</keyword>
<dbReference type="PROSITE" id="PS00109">
    <property type="entry name" value="PROTEIN_KINASE_TYR"/>
    <property type="match status" value="1"/>
</dbReference>
<name>A0A0D0CLS4_9AGAR</name>
<evidence type="ECO:0000313" key="6">
    <source>
        <dbReference type="EMBL" id="KIK56113.1"/>
    </source>
</evidence>
<dbReference type="InterPro" id="IPR008266">
    <property type="entry name" value="Tyr_kinase_AS"/>
</dbReference>
<dbReference type="GO" id="GO:0004674">
    <property type="term" value="F:protein serine/threonine kinase activity"/>
    <property type="evidence" value="ECO:0007669"/>
    <property type="project" value="TreeGrafter"/>
</dbReference>
<dbReference type="HOGENOM" id="CLU_000288_7_18_1"/>
<keyword evidence="3" id="KW-0418">Kinase</keyword>
<dbReference type="PROSITE" id="PS50011">
    <property type="entry name" value="PROTEIN_KINASE_DOM"/>
    <property type="match status" value="1"/>
</dbReference>
<evidence type="ECO:0000256" key="3">
    <source>
        <dbReference type="ARBA" id="ARBA00022777"/>
    </source>
</evidence>
<evidence type="ECO:0000256" key="2">
    <source>
        <dbReference type="ARBA" id="ARBA00022741"/>
    </source>
</evidence>
<dbReference type="GO" id="GO:0005524">
    <property type="term" value="F:ATP binding"/>
    <property type="evidence" value="ECO:0007669"/>
    <property type="project" value="UniProtKB-KW"/>
</dbReference>
<sequence>EIAAGLHYIHSKITHGDIRGANILVTEELHCCLADFGLAMTTSDSQEWSDAITGVMKGAIRWMAPELLNTEGLVDGIFKSPSRDIFALGCTMIEILTLQPPFHDQKTDFLVCACLMKGKRPARPESVWCSDVIWNLITRCWAENPAVRPIAQEVYEALKQYLSDSSSRME</sequence>
<dbReference type="Gene3D" id="1.10.510.10">
    <property type="entry name" value="Transferase(Phosphotransferase) domain 1"/>
    <property type="match status" value="1"/>
</dbReference>
<dbReference type="InterPro" id="IPR011009">
    <property type="entry name" value="Kinase-like_dom_sf"/>
</dbReference>
<evidence type="ECO:0000256" key="4">
    <source>
        <dbReference type="ARBA" id="ARBA00022840"/>
    </source>
</evidence>
<organism evidence="6 7">
    <name type="scientific">Collybiopsis luxurians FD-317 M1</name>
    <dbReference type="NCBI Taxonomy" id="944289"/>
    <lineage>
        <taxon>Eukaryota</taxon>
        <taxon>Fungi</taxon>
        <taxon>Dikarya</taxon>
        <taxon>Basidiomycota</taxon>
        <taxon>Agaricomycotina</taxon>
        <taxon>Agaricomycetes</taxon>
        <taxon>Agaricomycetidae</taxon>
        <taxon>Agaricales</taxon>
        <taxon>Marasmiineae</taxon>
        <taxon>Omphalotaceae</taxon>
        <taxon>Collybiopsis</taxon>
        <taxon>Collybiopsis luxurians</taxon>
    </lineage>
</organism>
<keyword evidence="7" id="KW-1185">Reference proteome</keyword>
<protein>
    <recommendedName>
        <fullName evidence="5">Protein kinase domain-containing protein</fullName>
    </recommendedName>
</protein>
<dbReference type="EMBL" id="KN834800">
    <property type="protein sequence ID" value="KIK56113.1"/>
    <property type="molecule type" value="Genomic_DNA"/>
</dbReference>
<reference evidence="6 7" key="1">
    <citation type="submission" date="2014-04" db="EMBL/GenBank/DDBJ databases">
        <title>Evolutionary Origins and Diversification of the Mycorrhizal Mutualists.</title>
        <authorList>
            <consortium name="DOE Joint Genome Institute"/>
            <consortium name="Mycorrhizal Genomics Consortium"/>
            <person name="Kohler A."/>
            <person name="Kuo A."/>
            <person name="Nagy L.G."/>
            <person name="Floudas D."/>
            <person name="Copeland A."/>
            <person name="Barry K.W."/>
            <person name="Cichocki N."/>
            <person name="Veneault-Fourrey C."/>
            <person name="LaButti K."/>
            <person name="Lindquist E.A."/>
            <person name="Lipzen A."/>
            <person name="Lundell T."/>
            <person name="Morin E."/>
            <person name="Murat C."/>
            <person name="Riley R."/>
            <person name="Ohm R."/>
            <person name="Sun H."/>
            <person name="Tunlid A."/>
            <person name="Henrissat B."/>
            <person name="Grigoriev I.V."/>
            <person name="Hibbett D.S."/>
            <person name="Martin F."/>
        </authorList>
    </citation>
    <scope>NUCLEOTIDE SEQUENCE [LARGE SCALE GENOMIC DNA]</scope>
    <source>
        <strain evidence="6 7">FD-317 M1</strain>
    </source>
</reference>
<dbReference type="AlphaFoldDB" id="A0A0D0CLS4"/>
<dbReference type="Proteomes" id="UP000053593">
    <property type="component" value="Unassembled WGS sequence"/>
</dbReference>
<dbReference type="PANTHER" id="PTHR44329:SF288">
    <property type="entry name" value="MITOGEN-ACTIVATED PROTEIN KINASE KINASE KINASE 20"/>
    <property type="match status" value="1"/>
</dbReference>
<evidence type="ECO:0000259" key="5">
    <source>
        <dbReference type="PROSITE" id="PS50011"/>
    </source>
</evidence>
<evidence type="ECO:0000256" key="1">
    <source>
        <dbReference type="ARBA" id="ARBA00022679"/>
    </source>
</evidence>
<feature type="domain" description="Protein kinase" evidence="5">
    <location>
        <begin position="1"/>
        <end position="162"/>
    </location>
</feature>
<proteinExistence type="predicted"/>
<evidence type="ECO:0000313" key="7">
    <source>
        <dbReference type="Proteomes" id="UP000053593"/>
    </source>
</evidence>
<dbReference type="SUPFAM" id="SSF56112">
    <property type="entry name" value="Protein kinase-like (PK-like)"/>
    <property type="match status" value="1"/>
</dbReference>
<gene>
    <name evidence="6" type="ORF">GYMLUDRAFT_174748</name>
</gene>
<feature type="non-terminal residue" evidence="6">
    <location>
        <position position="170"/>
    </location>
</feature>
<accession>A0A0D0CLS4</accession>
<dbReference type="InterPro" id="IPR051681">
    <property type="entry name" value="Ser/Thr_Kinases-Pseudokinases"/>
</dbReference>
<dbReference type="Pfam" id="PF07714">
    <property type="entry name" value="PK_Tyr_Ser-Thr"/>
    <property type="match status" value="1"/>
</dbReference>
<dbReference type="InterPro" id="IPR000719">
    <property type="entry name" value="Prot_kinase_dom"/>
</dbReference>
<dbReference type="OrthoDB" id="3248549at2759"/>
<dbReference type="InterPro" id="IPR001245">
    <property type="entry name" value="Ser-Thr/Tyr_kinase_cat_dom"/>
</dbReference>
<keyword evidence="1" id="KW-0808">Transferase</keyword>
<keyword evidence="2" id="KW-0547">Nucleotide-binding</keyword>
<dbReference type="PANTHER" id="PTHR44329">
    <property type="entry name" value="SERINE/THREONINE-PROTEIN KINASE TNNI3K-RELATED"/>
    <property type="match status" value="1"/>
</dbReference>